<evidence type="ECO:0000256" key="6">
    <source>
        <dbReference type="ARBA" id="ARBA00013647"/>
    </source>
</evidence>
<dbReference type="GO" id="GO:0009229">
    <property type="term" value="P:thiamine diphosphate biosynthetic process"/>
    <property type="evidence" value="ECO:0007669"/>
    <property type="project" value="UniProtKB-UniPathway"/>
</dbReference>
<dbReference type="EMBL" id="NPCC01000017">
    <property type="protein sequence ID" value="PAE88384.1"/>
    <property type="molecule type" value="Genomic_DNA"/>
</dbReference>
<keyword evidence="7 9" id="KW-0784">Thiamine biosynthesis</keyword>
<keyword evidence="9" id="KW-0378">Hydrolase</keyword>
<dbReference type="NCBIfam" id="TIGR04306">
    <property type="entry name" value="salvage_TenA"/>
    <property type="match status" value="1"/>
</dbReference>
<dbReference type="Pfam" id="PF03070">
    <property type="entry name" value="TENA_THI-4"/>
    <property type="match status" value="1"/>
</dbReference>
<dbReference type="InterPro" id="IPR050967">
    <property type="entry name" value="Thiamine_Salvage_TenA"/>
</dbReference>
<dbReference type="UniPathway" id="UPA00060"/>
<gene>
    <name evidence="11" type="primary">tenA</name>
    <name evidence="11" type="ORF">CHH72_13670</name>
</gene>
<dbReference type="GO" id="GO:0009228">
    <property type="term" value="P:thiamine biosynthetic process"/>
    <property type="evidence" value="ECO:0007669"/>
    <property type="project" value="UniProtKB-KW"/>
</dbReference>
<comment type="caution">
    <text evidence="11">The sequence shown here is derived from an EMBL/GenBank/DDBJ whole genome shotgun (WGS) entry which is preliminary data.</text>
</comment>
<dbReference type="PANTHER" id="PTHR43198:SF2">
    <property type="entry name" value="SI:CH1073-67J19.1-RELATED"/>
    <property type="match status" value="1"/>
</dbReference>
<dbReference type="RefSeq" id="WP_011245611.1">
    <property type="nucleotide sequence ID" value="NZ_BOQQ01000007.1"/>
</dbReference>
<evidence type="ECO:0000256" key="9">
    <source>
        <dbReference type="RuleBase" id="RU363093"/>
    </source>
</evidence>
<evidence type="ECO:0000256" key="2">
    <source>
        <dbReference type="ARBA" id="ARBA00004948"/>
    </source>
</evidence>
<dbReference type="Proteomes" id="UP000216207">
    <property type="component" value="Unassembled WGS sequence"/>
</dbReference>
<dbReference type="OMA" id="SAHHYIR"/>
<dbReference type="InterPro" id="IPR016084">
    <property type="entry name" value="Haem_Oase-like_multi-hlx"/>
</dbReference>
<comment type="function">
    <text evidence="9">Catalyzes an amino-pyrimidine hydrolysis reaction at the C5' of the pyrimidine moiety of thiamine compounds, a reaction that is part of a thiamine salvage pathway.</text>
</comment>
<evidence type="ECO:0000256" key="1">
    <source>
        <dbReference type="ARBA" id="ARBA00001881"/>
    </source>
</evidence>
<accession>A0A268NY19</accession>
<sequence>MSFTAELRKTADPIYKAIFSHPFVQGIGKGSLPADSLIHYVKQDFEYLNTFMQIYGIAISRCENREDMAMFAEQIGFILHSETHPHHNFCKVAGVRYEDLQYEPLAPTAHHYTRHMLDVAHRGSLAEILAVLLPCPWTYQAIGDYLYETFQPKANHPFFDWISFYRSNGEMGVTKQFCKRLDELAAHATEQEKERMQDHFLKSCQLEYSFWEMAYVKEKWPVAY</sequence>
<comment type="similarity">
    <text evidence="3 9">Belongs to the TenA family.</text>
</comment>
<comment type="subunit">
    <text evidence="4">Homotetramer.</text>
</comment>
<dbReference type="Gene3D" id="1.20.910.10">
    <property type="entry name" value="Heme oxygenase-like"/>
    <property type="match status" value="1"/>
</dbReference>
<comment type="catalytic activity">
    <reaction evidence="8 9">
        <text>thiamine + H2O = 5-(2-hydroxyethyl)-4-methylthiazole + 4-amino-5-hydroxymethyl-2-methylpyrimidine + H(+)</text>
        <dbReference type="Rhea" id="RHEA:17509"/>
        <dbReference type="ChEBI" id="CHEBI:15377"/>
        <dbReference type="ChEBI" id="CHEBI:15378"/>
        <dbReference type="ChEBI" id="CHEBI:16892"/>
        <dbReference type="ChEBI" id="CHEBI:17957"/>
        <dbReference type="ChEBI" id="CHEBI:18385"/>
        <dbReference type="EC" id="3.5.99.2"/>
    </reaction>
</comment>
<comment type="pathway">
    <text evidence="2 9">Cofactor biosynthesis; thiamine diphosphate biosynthesis.</text>
</comment>
<dbReference type="InterPro" id="IPR027574">
    <property type="entry name" value="Thiaminase_II"/>
</dbReference>
<organism evidence="11 12">
    <name type="scientific">Shouchella clausii</name>
    <name type="common">Alkalihalobacillus clausii</name>
    <dbReference type="NCBI Taxonomy" id="79880"/>
    <lineage>
        <taxon>Bacteria</taxon>
        <taxon>Bacillati</taxon>
        <taxon>Bacillota</taxon>
        <taxon>Bacilli</taxon>
        <taxon>Bacillales</taxon>
        <taxon>Bacillaceae</taxon>
        <taxon>Shouchella</taxon>
    </lineage>
</organism>
<dbReference type="InterPro" id="IPR004305">
    <property type="entry name" value="Thiaminase-2/PQQC"/>
</dbReference>
<dbReference type="EC" id="3.5.99.2" evidence="5 9"/>
<feature type="domain" description="Thiaminase-2/PQQC" evidence="10">
    <location>
        <begin position="9"/>
        <end position="215"/>
    </location>
</feature>
<dbReference type="SUPFAM" id="SSF48613">
    <property type="entry name" value="Heme oxygenase-like"/>
    <property type="match status" value="1"/>
</dbReference>
<dbReference type="GO" id="GO:0050334">
    <property type="term" value="F:thiaminase activity"/>
    <property type="evidence" value="ECO:0007669"/>
    <property type="project" value="UniProtKB-EC"/>
</dbReference>
<proteinExistence type="inferred from homology"/>
<evidence type="ECO:0000313" key="11">
    <source>
        <dbReference type="EMBL" id="PAE88384.1"/>
    </source>
</evidence>
<dbReference type="CDD" id="cd19360">
    <property type="entry name" value="TenA_C_SaTenA-like"/>
    <property type="match status" value="1"/>
</dbReference>
<evidence type="ECO:0000259" key="10">
    <source>
        <dbReference type="Pfam" id="PF03070"/>
    </source>
</evidence>
<evidence type="ECO:0000256" key="8">
    <source>
        <dbReference type="ARBA" id="ARBA00048337"/>
    </source>
</evidence>
<evidence type="ECO:0000256" key="7">
    <source>
        <dbReference type="ARBA" id="ARBA00022977"/>
    </source>
</evidence>
<dbReference type="GO" id="GO:0005829">
    <property type="term" value="C:cytosol"/>
    <property type="evidence" value="ECO:0007669"/>
    <property type="project" value="TreeGrafter"/>
</dbReference>
<protein>
    <recommendedName>
        <fullName evidence="6 9">Aminopyrimidine aminohydrolase</fullName>
        <ecNumber evidence="5 9">3.5.99.2</ecNumber>
    </recommendedName>
</protein>
<name>A0A268NY19_SHOCL</name>
<dbReference type="PANTHER" id="PTHR43198">
    <property type="entry name" value="BIFUNCTIONAL TH2 PROTEIN"/>
    <property type="match status" value="1"/>
</dbReference>
<dbReference type="AlphaFoldDB" id="A0A268NY19"/>
<evidence type="ECO:0000256" key="4">
    <source>
        <dbReference type="ARBA" id="ARBA00011881"/>
    </source>
</evidence>
<comment type="catalytic activity">
    <reaction evidence="1 9">
        <text>4-amino-5-aminomethyl-2-methylpyrimidine + H2O = 4-amino-5-hydroxymethyl-2-methylpyrimidine + NH4(+)</text>
        <dbReference type="Rhea" id="RHEA:31799"/>
        <dbReference type="ChEBI" id="CHEBI:15377"/>
        <dbReference type="ChEBI" id="CHEBI:16892"/>
        <dbReference type="ChEBI" id="CHEBI:28938"/>
        <dbReference type="ChEBI" id="CHEBI:63416"/>
        <dbReference type="EC" id="3.5.99.2"/>
    </reaction>
</comment>
<evidence type="ECO:0000256" key="3">
    <source>
        <dbReference type="ARBA" id="ARBA00010264"/>
    </source>
</evidence>
<evidence type="ECO:0000313" key="12">
    <source>
        <dbReference type="Proteomes" id="UP000216207"/>
    </source>
</evidence>
<evidence type="ECO:0000256" key="5">
    <source>
        <dbReference type="ARBA" id="ARBA00012684"/>
    </source>
</evidence>
<reference evidence="11 12" key="1">
    <citation type="submission" date="2017-07" db="EMBL/GenBank/DDBJ databases">
        <title>Isolation and whole genome analysis of endospore-forming bacteria from heroin.</title>
        <authorList>
            <person name="Kalinowski J."/>
            <person name="Ahrens B."/>
            <person name="Al-Dilaimi A."/>
            <person name="Winkler A."/>
            <person name="Wibberg D."/>
            <person name="Schleenbecker U."/>
            <person name="Ruckert C."/>
            <person name="Wolfel R."/>
            <person name="Grass G."/>
        </authorList>
    </citation>
    <scope>NUCLEOTIDE SEQUENCE [LARGE SCALE GENOMIC DNA]</scope>
    <source>
        <strain evidence="11 12">7539</strain>
    </source>
</reference>